<dbReference type="SUPFAM" id="SSF69572">
    <property type="entry name" value="Activating enzymes of the ubiquitin-like proteins"/>
    <property type="match status" value="1"/>
</dbReference>
<organism evidence="2 3">
    <name type="scientific">Blautia obeum</name>
    <dbReference type="NCBI Taxonomy" id="40520"/>
    <lineage>
        <taxon>Bacteria</taxon>
        <taxon>Bacillati</taxon>
        <taxon>Bacillota</taxon>
        <taxon>Clostridia</taxon>
        <taxon>Lachnospirales</taxon>
        <taxon>Lachnospiraceae</taxon>
        <taxon>Blautia</taxon>
    </lineage>
</organism>
<dbReference type="Proteomes" id="UP000253208">
    <property type="component" value="Unassembled WGS sequence"/>
</dbReference>
<accession>A0A367FZ87</accession>
<dbReference type="GO" id="GO:0061504">
    <property type="term" value="P:cyclic threonylcarbamoyladenosine biosynthetic process"/>
    <property type="evidence" value="ECO:0007669"/>
    <property type="project" value="TreeGrafter"/>
</dbReference>
<sequence length="243" mass="26825">MQDAFSRMELLVGNTGVKKLSRAKIAVFGLGGAGSQVAESLARCGVGSLTLIDHEKITLTNIGSQVLALHSTLGMSKVEAAKKRIRDIDENILVHTYETFYNEETAGMFELRSFDYIVDTMGTLSSKLLLISRAREERVPVISCLDIGDKIDPSRLEVADISRTTVCPEARIIKKELRKQGIRKLKVLYSREQPAKEKLFRRRRTMVKKPAEGNISFVTGTAGYLLAGEVVRDILSAGNVSHS</sequence>
<dbReference type="GO" id="GO:0061503">
    <property type="term" value="F:tRNA threonylcarbamoyladenosine dehydratase"/>
    <property type="evidence" value="ECO:0007669"/>
    <property type="project" value="TreeGrafter"/>
</dbReference>
<dbReference type="GO" id="GO:0008641">
    <property type="term" value="F:ubiquitin-like modifier activating enzyme activity"/>
    <property type="evidence" value="ECO:0007669"/>
    <property type="project" value="InterPro"/>
</dbReference>
<evidence type="ECO:0000259" key="1">
    <source>
        <dbReference type="Pfam" id="PF00899"/>
    </source>
</evidence>
<evidence type="ECO:0000313" key="2">
    <source>
        <dbReference type="EMBL" id="RCH42989.1"/>
    </source>
</evidence>
<reference evidence="2 3" key="1">
    <citation type="submission" date="2018-02" db="EMBL/GenBank/DDBJ databases">
        <title>Complete genome sequencing of Faecalibacterium prausnitzii strains isolated from the human gut.</title>
        <authorList>
            <person name="Fitzgerald B.C."/>
            <person name="Shkoporov A.N."/>
            <person name="Ross P.R."/>
            <person name="Hill C."/>
        </authorList>
    </citation>
    <scope>NUCLEOTIDE SEQUENCE [LARGE SCALE GENOMIC DNA]</scope>
    <source>
        <strain evidence="2 3">APC942/31-1</strain>
    </source>
</reference>
<dbReference type="EMBL" id="PSQG01000017">
    <property type="protein sequence ID" value="RCH42989.1"/>
    <property type="molecule type" value="Genomic_DNA"/>
</dbReference>
<dbReference type="PANTHER" id="PTHR43267:SF1">
    <property type="entry name" value="TRNA THREONYLCARBAMOYLADENOSINE DEHYDRATASE"/>
    <property type="match status" value="1"/>
</dbReference>
<name>A0A367FZ87_9FIRM</name>
<proteinExistence type="predicted"/>
<evidence type="ECO:0000313" key="3">
    <source>
        <dbReference type="Proteomes" id="UP000253208"/>
    </source>
</evidence>
<dbReference type="InterPro" id="IPR045886">
    <property type="entry name" value="ThiF/MoeB/HesA"/>
</dbReference>
<dbReference type="CDD" id="cd00755">
    <property type="entry name" value="YgdL_like"/>
    <property type="match status" value="1"/>
</dbReference>
<dbReference type="Pfam" id="PF00899">
    <property type="entry name" value="ThiF"/>
    <property type="match status" value="1"/>
</dbReference>
<gene>
    <name evidence="2" type="ORF">C4886_12220</name>
</gene>
<dbReference type="AlphaFoldDB" id="A0A367FZ87"/>
<dbReference type="RefSeq" id="WP_114002456.1">
    <property type="nucleotide sequence ID" value="NZ_PSQG01000017.1"/>
</dbReference>
<comment type="caution">
    <text evidence="2">The sequence shown here is derived from an EMBL/GenBank/DDBJ whole genome shotgun (WGS) entry which is preliminary data.</text>
</comment>
<dbReference type="PANTHER" id="PTHR43267">
    <property type="entry name" value="TRNA THREONYLCARBAMOYLADENOSINE DEHYDRATASE"/>
    <property type="match status" value="1"/>
</dbReference>
<dbReference type="Gene3D" id="3.40.50.720">
    <property type="entry name" value="NAD(P)-binding Rossmann-like Domain"/>
    <property type="match status" value="1"/>
</dbReference>
<protein>
    <submittedName>
        <fullName evidence="2">tRNA threonylcarbamoyladenosine dehydratase</fullName>
    </submittedName>
</protein>
<dbReference type="InterPro" id="IPR035985">
    <property type="entry name" value="Ubiquitin-activating_enz"/>
</dbReference>
<feature type="domain" description="THIF-type NAD/FAD binding fold" evidence="1">
    <location>
        <begin position="11"/>
        <end position="235"/>
    </location>
</feature>
<dbReference type="InterPro" id="IPR000594">
    <property type="entry name" value="ThiF_NAD_FAD-bd"/>
</dbReference>